<evidence type="ECO:0000259" key="4">
    <source>
        <dbReference type="SMART" id="SM00797"/>
    </source>
</evidence>
<organism evidence="5 6">
    <name type="scientific">Liquorilactobacillus aquaticus DSM 21051</name>
    <dbReference type="NCBI Taxonomy" id="1423725"/>
    <lineage>
        <taxon>Bacteria</taxon>
        <taxon>Bacillati</taxon>
        <taxon>Bacillota</taxon>
        <taxon>Bacilli</taxon>
        <taxon>Lactobacillales</taxon>
        <taxon>Lactobacillaceae</taxon>
        <taxon>Liquorilactobacillus</taxon>
    </lineage>
</organism>
<keyword evidence="1" id="KW-0547">Nucleotide-binding</keyword>
<dbReference type="InterPro" id="IPR029000">
    <property type="entry name" value="Cyclophilin-like_dom_sf"/>
</dbReference>
<accession>A0A0R2D3E0</accession>
<gene>
    <name evidence="5" type="ORF">FC19_GL002223</name>
</gene>
<dbReference type="GO" id="GO:0005524">
    <property type="term" value="F:ATP binding"/>
    <property type="evidence" value="ECO:0007669"/>
    <property type="project" value="UniProtKB-KW"/>
</dbReference>
<dbReference type="OrthoDB" id="9782422at2"/>
<dbReference type="SMART" id="SM00797">
    <property type="entry name" value="AHS2"/>
    <property type="match status" value="1"/>
</dbReference>
<keyword evidence="2" id="KW-0378">Hydrolase</keyword>
<dbReference type="PATRIC" id="fig|1423725.3.peg.2288"/>
<comment type="caution">
    <text evidence="5">The sequence shown here is derived from an EMBL/GenBank/DDBJ whole genome shotgun (WGS) entry which is preliminary data.</text>
</comment>
<dbReference type="EMBL" id="AYZD01000033">
    <property type="protein sequence ID" value="KRM95129.1"/>
    <property type="molecule type" value="Genomic_DNA"/>
</dbReference>
<evidence type="ECO:0000313" key="6">
    <source>
        <dbReference type="Proteomes" id="UP000051015"/>
    </source>
</evidence>
<evidence type="ECO:0000313" key="5">
    <source>
        <dbReference type="EMBL" id="KRM95129.1"/>
    </source>
</evidence>
<dbReference type="Proteomes" id="UP000051015">
    <property type="component" value="Unassembled WGS sequence"/>
</dbReference>
<dbReference type="InterPro" id="IPR052708">
    <property type="entry name" value="PxpC"/>
</dbReference>
<dbReference type="STRING" id="1423725.FC19_GL002223"/>
<dbReference type="PANTHER" id="PTHR43309">
    <property type="entry name" value="5-OXOPROLINASE SUBUNIT C"/>
    <property type="match status" value="1"/>
</dbReference>
<dbReference type="NCBIfam" id="TIGR00724">
    <property type="entry name" value="urea_amlyse_rel"/>
    <property type="match status" value="1"/>
</dbReference>
<evidence type="ECO:0000256" key="1">
    <source>
        <dbReference type="ARBA" id="ARBA00022741"/>
    </source>
</evidence>
<keyword evidence="3" id="KW-0067">ATP-binding</keyword>
<reference evidence="5 6" key="1">
    <citation type="journal article" date="2015" name="Genome Announc.">
        <title>Expanding the biotechnology potential of lactobacilli through comparative genomics of 213 strains and associated genera.</title>
        <authorList>
            <person name="Sun Z."/>
            <person name="Harris H.M."/>
            <person name="McCann A."/>
            <person name="Guo C."/>
            <person name="Argimon S."/>
            <person name="Zhang W."/>
            <person name="Yang X."/>
            <person name="Jeffery I.B."/>
            <person name="Cooney J.C."/>
            <person name="Kagawa T.F."/>
            <person name="Liu W."/>
            <person name="Song Y."/>
            <person name="Salvetti E."/>
            <person name="Wrobel A."/>
            <person name="Rasinkangas P."/>
            <person name="Parkhill J."/>
            <person name="Rea M.C."/>
            <person name="O'Sullivan O."/>
            <person name="Ritari J."/>
            <person name="Douillard F.P."/>
            <person name="Paul Ross R."/>
            <person name="Yang R."/>
            <person name="Briner A.E."/>
            <person name="Felis G.E."/>
            <person name="de Vos W.M."/>
            <person name="Barrangou R."/>
            <person name="Klaenhammer T.R."/>
            <person name="Caufield P.W."/>
            <person name="Cui Y."/>
            <person name="Zhang H."/>
            <person name="O'Toole P.W."/>
        </authorList>
    </citation>
    <scope>NUCLEOTIDE SEQUENCE [LARGE SCALE GENOMIC DNA]</scope>
    <source>
        <strain evidence="5 6">DSM 21051</strain>
    </source>
</reference>
<dbReference type="GO" id="GO:0016787">
    <property type="term" value="F:hydrolase activity"/>
    <property type="evidence" value="ECO:0007669"/>
    <property type="project" value="UniProtKB-KW"/>
</dbReference>
<name>A0A0R2D3E0_9LACO</name>
<keyword evidence="6" id="KW-1185">Reference proteome</keyword>
<dbReference type="RefSeq" id="WP_057876836.1">
    <property type="nucleotide sequence ID" value="NZ_AYZD01000033.1"/>
</dbReference>
<dbReference type="Pfam" id="PF02626">
    <property type="entry name" value="CT_A_B"/>
    <property type="match status" value="1"/>
</dbReference>
<proteinExistence type="predicted"/>
<dbReference type="InterPro" id="IPR003778">
    <property type="entry name" value="CT_A_B"/>
</dbReference>
<protein>
    <recommendedName>
        <fullName evidence="4">Carboxyltransferase domain-containing protein</fullName>
    </recommendedName>
</protein>
<dbReference type="Gene3D" id="2.40.100.10">
    <property type="entry name" value="Cyclophilin-like"/>
    <property type="match status" value="1"/>
</dbReference>
<sequence length="341" mass="37533">MKTVEVLEGGLASTIQDIGRSGYQAEGFPVSGAIDIMAHRIANMLVGNDDDAATLELCMLGPKLRFACRTFIAVAGGESQPFLDGRPISLNKVYSVKKGSTLSFKPMSAGRYGYLAVAGGGFLTGLVLGSRSTTVRLGLGGFKGRRLQEGDRLPINECYKMASLHFRELTSKKKNRSAKNAEIRFIKGPQWNLFTSEAQTNFCKNFFSISQQADRMGYRLMGSRLSVPKINMLSEGTVLGNVQVTREGLPIVLLTDRQTTGGYPVIATVIAVDLGKLVQLNSQQQIHFKKVSLDEARSELVKQADELEKFRLFLKEYRYHYPIGPARKGAQKLKVLLNEKG</sequence>
<dbReference type="AlphaFoldDB" id="A0A0R2D3E0"/>
<dbReference type="SUPFAM" id="SSF50891">
    <property type="entry name" value="Cyclophilin-like"/>
    <property type="match status" value="1"/>
</dbReference>
<evidence type="ECO:0000256" key="2">
    <source>
        <dbReference type="ARBA" id="ARBA00022801"/>
    </source>
</evidence>
<dbReference type="PANTHER" id="PTHR43309:SF5">
    <property type="entry name" value="5-OXOPROLINASE SUBUNIT C"/>
    <property type="match status" value="1"/>
</dbReference>
<feature type="domain" description="Carboxyltransferase" evidence="4">
    <location>
        <begin position="25"/>
        <end position="306"/>
    </location>
</feature>
<evidence type="ECO:0000256" key="3">
    <source>
        <dbReference type="ARBA" id="ARBA00022840"/>
    </source>
</evidence>